<evidence type="ECO:0000313" key="2">
    <source>
        <dbReference type="Proteomes" id="UP000198582"/>
    </source>
</evidence>
<name>A0A1H8UC93_9PSEU</name>
<dbReference type="Proteomes" id="UP000198582">
    <property type="component" value="Unassembled WGS sequence"/>
</dbReference>
<keyword evidence="2" id="KW-1185">Reference proteome</keyword>
<evidence type="ECO:0000313" key="1">
    <source>
        <dbReference type="EMBL" id="SEP00791.1"/>
    </source>
</evidence>
<dbReference type="EMBL" id="FOEF01000003">
    <property type="protein sequence ID" value="SEP00791.1"/>
    <property type="molecule type" value="Genomic_DNA"/>
</dbReference>
<accession>A0A1H8UC93</accession>
<reference evidence="1 2" key="1">
    <citation type="submission" date="2016-10" db="EMBL/GenBank/DDBJ databases">
        <authorList>
            <person name="de Groot N.N."/>
        </authorList>
    </citation>
    <scope>NUCLEOTIDE SEQUENCE [LARGE SCALE GENOMIC DNA]</scope>
    <source>
        <strain evidence="1 2">DSM 44993</strain>
    </source>
</reference>
<gene>
    <name evidence="1" type="ORF">SAMN04489732_103196</name>
</gene>
<protein>
    <submittedName>
        <fullName evidence="1">Uncharacterized protein</fullName>
    </submittedName>
</protein>
<organism evidence="1 2">
    <name type="scientific">Amycolatopsis saalfeldensis</name>
    <dbReference type="NCBI Taxonomy" id="394193"/>
    <lineage>
        <taxon>Bacteria</taxon>
        <taxon>Bacillati</taxon>
        <taxon>Actinomycetota</taxon>
        <taxon>Actinomycetes</taxon>
        <taxon>Pseudonocardiales</taxon>
        <taxon>Pseudonocardiaceae</taxon>
        <taxon>Amycolatopsis</taxon>
    </lineage>
</organism>
<dbReference type="AlphaFoldDB" id="A0A1H8UC93"/>
<proteinExistence type="predicted"/>
<sequence>MHKFLARRRRPPAEPSSAEIAAVRKWLAWHT</sequence>
<dbReference type="STRING" id="394193.SAMN04489732_103196"/>